<name>A0A5D2E1B2_GOSDA</name>
<accession>A0A5D2E1B2</accession>
<feature type="compositionally biased region" description="Basic and acidic residues" evidence="1">
    <location>
        <begin position="17"/>
        <end position="28"/>
    </location>
</feature>
<feature type="region of interest" description="Disordered" evidence="1">
    <location>
        <begin position="1"/>
        <end position="65"/>
    </location>
</feature>
<organism evidence="2 3">
    <name type="scientific">Gossypium darwinii</name>
    <name type="common">Darwin's cotton</name>
    <name type="synonym">Gossypium barbadense var. darwinii</name>
    <dbReference type="NCBI Taxonomy" id="34276"/>
    <lineage>
        <taxon>Eukaryota</taxon>
        <taxon>Viridiplantae</taxon>
        <taxon>Streptophyta</taxon>
        <taxon>Embryophyta</taxon>
        <taxon>Tracheophyta</taxon>
        <taxon>Spermatophyta</taxon>
        <taxon>Magnoliopsida</taxon>
        <taxon>eudicotyledons</taxon>
        <taxon>Gunneridae</taxon>
        <taxon>Pentapetalae</taxon>
        <taxon>rosids</taxon>
        <taxon>malvids</taxon>
        <taxon>Malvales</taxon>
        <taxon>Malvaceae</taxon>
        <taxon>Malvoideae</taxon>
        <taxon>Gossypium</taxon>
    </lineage>
</organism>
<feature type="compositionally biased region" description="Low complexity" evidence="1">
    <location>
        <begin position="29"/>
        <end position="41"/>
    </location>
</feature>
<evidence type="ECO:0000256" key="1">
    <source>
        <dbReference type="SAM" id="MobiDB-lite"/>
    </source>
</evidence>
<protein>
    <submittedName>
        <fullName evidence="2">Uncharacterized protein</fullName>
    </submittedName>
</protein>
<proteinExistence type="predicted"/>
<dbReference type="AlphaFoldDB" id="A0A5D2E1B2"/>
<reference evidence="2 3" key="1">
    <citation type="submission" date="2019-06" db="EMBL/GenBank/DDBJ databases">
        <title>WGS assembly of Gossypium darwinii.</title>
        <authorList>
            <person name="Chen Z.J."/>
            <person name="Sreedasyam A."/>
            <person name="Ando A."/>
            <person name="Song Q."/>
            <person name="De L."/>
            <person name="Hulse-Kemp A."/>
            <person name="Ding M."/>
            <person name="Ye W."/>
            <person name="Kirkbride R."/>
            <person name="Jenkins J."/>
            <person name="Plott C."/>
            <person name="Lovell J."/>
            <person name="Lin Y.-M."/>
            <person name="Vaughn R."/>
            <person name="Liu B."/>
            <person name="Li W."/>
            <person name="Simpson S."/>
            <person name="Scheffler B."/>
            <person name="Saski C."/>
            <person name="Grover C."/>
            <person name="Hu G."/>
            <person name="Conover J."/>
            <person name="Carlson J."/>
            <person name="Shu S."/>
            <person name="Boston L."/>
            <person name="Williams M."/>
            <person name="Peterson D."/>
            <person name="Mcgee K."/>
            <person name="Jones D."/>
            <person name="Wendel J."/>
            <person name="Stelly D."/>
            <person name="Grimwood J."/>
            <person name="Schmutz J."/>
        </authorList>
    </citation>
    <scope>NUCLEOTIDE SEQUENCE [LARGE SCALE GENOMIC DNA]</scope>
    <source>
        <strain evidence="2">1808015.09</strain>
    </source>
</reference>
<sequence length="84" mass="9017">MREMDLLAPFQGAFGRPDLHNPKTRGKEASSSPLASLSTTERGGGSDDVATEGRSGVTKAMGRGHSGARLSLGRWRCRQCTWGR</sequence>
<evidence type="ECO:0000313" key="3">
    <source>
        <dbReference type="Proteomes" id="UP000323506"/>
    </source>
</evidence>
<evidence type="ECO:0000313" key="2">
    <source>
        <dbReference type="EMBL" id="TYG87234.1"/>
    </source>
</evidence>
<dbReference type="EMBL" id="CM017700">
    <property type="protein sequence ID" value="TYG87234.1"/>
    <property type="molecule type" value="Genomic_DNA"/>
</dbReference>
<gene>
    <name evidence="2" type="ORF">ES288_A13G197400v1</name>
</gene>
<keyword evidence="3" id="KW-1185">Reference proteome</keyword>
<dbReference type="Proteomes" id="UP000323506">
    <property type="component" value="Chromosome A13"/>
</dbReference>